<evidence type="ECO:0000256" key="1">
    <source>
        <dbReference type="SAM" id="Coils"/>
    </source>
</evidence>
<name>A0ABR2KMC7_9EUKA</name>
<organism evidence="2 3">
    <name type="scientific">Tritrichomonas musculus</name>
    <dbReference type="NCBI Taxonomy" id="1915356"/>
    <lineage>
        <taxon>Eukaryota</taxon>
        <taxon>Metamonada</taxon>
        <taxon>Parabasalia</taxon>
        <taxon>Tritrichomonadida</taxon>
        <taxon>Tritrichomonadidae</taxon>
        <taxon>Tritrichomonas</taxon>
    </lineage>
</organism>
<feature type="coiled-coil region" evidence="1">
    <location>
        <begin position="954"/>
        <end position="981"/>
    </location>
</feature>
<evidence type="ECO:0008006" key="4">
    <source>
        <dbReference type="Google" id="ProtNLM"/>
    </source>
</evidence>
<dbReference type="InterPro" id="IPR027417">
    <property type="entry name" value="P-loop_NTPase"/>
</dbReference>
<keyword evidence="1" id="KW-0175">Coiled coil</keyword>
<dbReference type="SUPFAM" id="SSF52540">
    <property type="entry name" value="P-loop containing nucleoside triphosphate hydrolases"/>
    <property type="match status" value="1"/>
</dbReference>
<sequence>MIELKKRYPEYFFLRDLIDGVGYRYILQEKKIFEYILDYSTNDKFILISFFGNSQIGKSSLCQYLTGVSHKIGYHLKSSTKGATIVYGGTIEEIYERVNLQPPNVENLDIDVFFIDTEGICNEPEKDTIALQLIPLMLISSKNVAFTQPIPDSLVDFLKICKYFVNTHYSNDNEHEEQNLLFNRLIARIVDFPDDIDEKYNQEDIKNLELDFKQNSNLAKMLKKQLIEPVYVPGGPYYSDKKCYDIDFTQYFLDQLFLSSNSIVYSDINTFMKNLIYANRNIKPFFKINQQFKFRNYINFNIEEKINQFFMNCRENMDYQEDQINNFFEKEIKLLINQNANNKSIDEIDLNEYLLFEKNYFNSKKEELQKCVSKYNDIKFKIVNAKTNKEKIISQLQYLSDFVQVNGQFAANYIFEQIQNHYTNIDQYENSIFKYIDDSKDLCLRKLEQLQIDHQKIINKIKSDISDIFNILSQFKINTFYRQHGFFSWAISIFFDSRNELPDPEEIFPGFKAYINKKTKTYCRFVIENRQYESKFEKILDEKGDIEILSNLNTDQKNFISKYLHEMIEPKLEEEKIVTLEKLFVKNENSEYVFQKNNILNYIMKNATHGKFIFYLLFGKSQQGKSSLCQCLTGVQHEIGNTCGSKTEGATIAYGGTIKEIYERMKLHPPSNEDLNCDVFVGDTEGIFNESKNDKLALLLIPLMIISSKIVIFIPSSPDDSLTKFLAICKYFISDTYMKNNEQGEQNPFCDKLIARIVDYPDEDEDINYTPEDIARLTQEYIKESNNKAFFDQQMIEPIFVPGGPWDNQNKCYNQSFMQNFLDQLFANHQNAISYSNPTKFVDDINIIINISIDENNENKMEMFKDKSFTERFLDYEMSIIEKNINNFYLEYLEKMKINEEENNKFIQNKIKLELNDFFKSHQLDQKYYEKYYQLASEKFNEKLEHLRISIFKFNEFNEQIKKAKNEKEKLIKTLKYLSIQIQFQSQISADYILYCVKSHYIKISMYKDDIISFLSRLQRICVNFLSESNIKIQAIKDDINNDIGVIFKKLTKFESFVLYREHGIFSRISEYFYNKKKIVTEEYIMAPGMIGIFDMNTKKCMKIIVENRRYDNSDEIDRIDINKDKQLNKILNIKNQQNNVHLVNLSDDVINDLARNYATS</sequence>
<gene>
    <name evidence="2" type="ORF">M9Y10_029457</name>
</gene>
<reference evidence="2 3" key="1">
    <citation type="submission" date="2024-04" db="EMBL/GenBank/DDBJ databases">
        <title>Tritrichomonas musculus Genome.</title>
        <authorList>
            <person name="Alves-Ferreira E."/>
            <person name="Grigg M."/>
            <person name="Lorenzi H."/>
            <person name="Galac M."/>
        </authorList>
    </citation>
    <scope>NUCLEOTIDE SEQUENCE [LARGE SCALE GENOMIC DNA]</scope>
    <source>
        <strain evidence="2 3">EAF2021</strain>
    </source>
</reference>
<dbReference type="Proteomes" id="UP001470230">
    <property type="component" value="Unassembled WGS sequence"/>
</dbReference>
<evidence type="ECO:0000313" key="3">
    <source>
        <dbReference type="Proteomes" id="UP001470230"/>
    </source>
</evidence>
<proteinExistence type="predicted"/>
<accession>A0ABR2KMC7</accession>
<keyword evidence="3" id="KW-1185">Reference proteome</keyword>
<dbReference type="EMBL" id="JAPFFF010000004">
    <property type="protein sequence ID" value="KAK8892234.1"/>
    <property type="molecule type" value="Genomic_DNA"/>
</dbReference>
<comment type="caution">
    <text evidence="2">The sequence shown here is derived from an EMBL/GenBank/DDBJ whole genome shotgun (WGS) entry which is preliminary data.</text>
</comment>
<evidence type="ECO:0000313" key="2">
    <source>
        <dbReference type="EMBL" id="KAK8892234.1"/>
    </source>
</evidence>
<protein>
    <recommendedName>
        <fullName evidence="4">VLIG-type G domain-containing protein</fullName>
    </recommendedName>
</protein>